<proteinExistence type="predicted"/>
<evidence type="ECO:0000313" key="3">
    <source>
        <dbReference type="Proteomes" id="UP000789342"/>
    </source>
</evidence>
<keyword evidence="1" id="KW-1133">Transmembrane helix</keyword>
<feature type="transmembrane region" description="Helical" evidence="1">
    <location>
        <begin position="46"/>
        <end position="67"/>
    </location>
</feature>
<gene>
    <name evidence="2" type="ORF">AMORRO_LOCUS9701</name>
</gene>
<name>A0A9N9DQJ7_9GLOM</name>
<feature type="transmembrane region" description="Helical" evidence="1">
    <location>
        <begin position="6"/>
        <end position="26"/>
    </location>
</feature>
<evidence type="ECO:0000256" key="1">
    <source>
        <dbReference type="SAM" id="Phobius"/>
    </source>
</evidence>
<accession>A0A9N9DQJ7</accession>
<protein>
    <submittedName>
        <fullName evidence="2">5487_t:CDS:1</fullName>
    </submittedName>
</protein>
<feature type="non-terminal residue" evidence="2">
    <location>
        <position position="79"/>
    </location>
</feature>
<evidence type="ECO:0000313" key="2">
    <source>
        <dbReference type="EMBL" id="CAG8645171.1"/>
    </source>
</evidence>
<keyword evidence="1" id="KW-0812">Transmembrane</keyword>
<keyword evidence="3" id="KW-1185">Reference proteome</keyword>
<dbReference type="AlphaFoldDB" id="A0A9N9DQJ7"/>
<organism evidence="2 3">
    <name type="scientific">Acaulospora morrowiae</name>
    <dbReference type="NCBI Taxonomy" id="94023"/>
    <lineage>
        <taxon>Eukaryota</taxon>
        <taxon>Fungi</taxon>
        <taxon>Fungi incertae sedis</taxon>
        <taxon>Mucoromycota</taxon>
        <taxon>Glomeromycotina</taxon>
        <taxon>Glomeromycetes</taxon>
        <taxon>Diversisporales</taxon>
        <taxon>Acaulosporaceae</taxon>
        <taxon>Acaulospora</taxon>
    </lineage>
</organism>
<dbReference type="Proteomes" id="UP000789342">
    <property type="component" value="Unassembled WGS sequence"/>
</dbReference>
<comment type="caution">
    <text evidence="2">The sequence shown here is derived from an EMBL/GenBank/DDBJ whole genome shotgun (WGS) entry which is preliminary data.</text>
</comment>
<sequence length="79" mass="8815">MSQLRIFSWLAYTQFTFIKASLIAGFTTRIGITSTARQITCLEASLIARLAASLGVAVWILTFRQIINTRICESDNSKD</sequence>
<keyword evidence="1" id="KW-0472">Membrane</keyword>
<dbReference type="EMBL" id="CAJVPV010009778">
    <property type="protein sequence ID" value="CAG8645171.1"/>
    <property type="molecule type" value="Genomic_DNA"/>
</dbReference>
<reference evidence="2" key="1">
    <citation type="submission" date="2021-06" db="EMBL/GenBank/DDBJ databases">
        <authorList>
            <person name="Kallberg Y."/>
            <person name="Tangrot J."/>
            <person name="Rosling A."/>
        </authorList>
    </citation>
    <scope>NUCLEOTIDE SEQUENCE</scope>
    <source>
        <strain evidence="2">CL551</strain>
    </source>
</reference>